<accession>A0A4R8UJY0</accession>
<keyword evidence="4" id="KW-1185">Reference proteome</keyword>
<dbReference type="Proteomes" id="UP000297866">
    <property type="component" value="Unassembled WGS sequence"/>
</dbReference>
<dbReference type="SUPFAM" id="SSF46689">
    <property type="entry name" value="Homeodomain-like"/>
    <property type="match status" value="1"/>
</dbReference>
<dbReference type="GO" id="GO:0004803">
    <property type="term" value="F:transposase activity"/>
    <property type="evidence" value="ECO:0007669"/>
    <property type="project" value="TreeGrafter"/>
</dbReference>
<dbReference type="GO" id="GO:0005829">
    <property type="term" value="C:cytosol"/>
    <property type="evidence" value="ECO:0007669"/>
    <property type="project" value="TreeGrafter"/>
</dbReference>
<gene>
    <name evidence="3" type="ORF">E3O23_01155</name>
</gene>
<evidence type="ECO:0000256" key="1">
    <source>
        <dbReference type="SAM" id="MobiDB-lite"/>
    </source>
</evidence>
<protein>
    <recommendedName>
        <fullName evidence="2">Transposase IS30-like HTH domain-containing protein</fullName>
    </recommendedName>
</protein>
<dbReference type="GO" id="GO:0032196">
    <property type="term" value="P:transposition"/>
    <property type="evidence" value="ECO:0007669"/>
    <property type="project" value="TreeGrafter"/>
</dbReference>
<dbReference type="Pfam" id="PF13936">
    <property type="entry name" value="HTH_38"/>
    <property type="match status" value="1"/>
</dbReference>
<proteinExistence type="predicted"/>
<dbReference type="PANTHER" id="PTHR10948">
    <property type="entry name" value="TRANSPOSASE"/>
    <property type="match status" value="1"/>
</dbReference>
<dbReference type="InterPro" id="IPR025246">
    <property type="entry name" value="IS30-like_HTH"/>
</dbReference>
<evidence type="ECO:0000313" key="4">
    <source>
        <dbReference type="Proteomes" id="UP000297866"/>
    </source>
</evidence>
<feature type="region of interest" description="Disordered" evidence="1">
    <location>
        <begin position="110"/>
        <end position="227"/>
    </location>
</feature>
<evidence type="ECO:0000313" key="3">
    <source>
        <dbReference type="EMBL" id="TFB56371.1"/>
    </source>
</evidence>
<feature type="compositionally biased region" description="Polar residues" evidence="1">
    <location>
        <begin position="163"/>
        <end position="175"/>
    </location>
</feature>
<name>A0A4R8UJY0_9MICO</name>
<reference evidence="3 4" key="1">
    <citation type="submission" date="2019-03" db="EMBL/GenBank/DDBJ databases">
        <title>Genomics of glacier-inhabiting Cryobacterium strains.</title>
        <authorList>
            <person name="Liu Q."/>
            <person name="Xin Y.-H."/>
        </authorList>
    </citation>
    <scope>NUCLEOTIDE SEQUENCE [LARGE SCALE GENOMIC DNA]</scope>
    <source>
        <strain evidence="3 4">Sr47</strain>
    </source>
</reference>
<dbReference type="Gene3D" id="1.10.10.60">
    <property type="entry name" value="Homeodomain-like"/>
    <property type="match status" value="1"/>
</dbReference>
<dbReference type="InterPro" id="IPR051917">
    <property type="entry name" value="Transposase-Integrase"/>
</dbReference>
<feature type="compositionally biased region" description="Basic and acidic residues" evidence="1">
    <location>
        <begin position="186"/>
        <end position="196"/>
    </location>
</feature>
<feature type="domain" description="Transposase IS30-like HTH" evidence="2">
    <location>
        <begin position="81"/>
        <end position="122"/>
    </location>
</feature>
<dbReference type="PANTHER" id="PTHR10948:SF23">
    <property type="entry name" value="TRANSPOSASE INSI FOR INSERTION SEQUENCE ELEMENT IS30A-RELATED"/>
    <property type="match status" value="1"/>
</dbReference>
<evidence type="ECO:0000259" key="2">
    <source>
        <dbReference type="Pfam" id="PF13936"/>
    </source>
</evidence>
<organism evidence="3 4">
    <name type="scientific">Cryobacterium tagatosivorans</name>
    <dbReference type="NCBI Taxonomy" id="1259199"/>
    <lineage>
        <taxon>Bacteria</taxon>
        <taxon>Bacillati</taxon>
        <taxon>Actinomycetota</taxon>
        <taxon>Actinomycetes</taxon>
        <taxon>Micrococcales</taxon>
        <taxon>Microbacteriaceae</taxon>
        <taxon>Cryobacterium</taxon>
    </lineage>
</organism>
<dbReference type="OrthoDB" id="9803231at2"/>
<dbReference type="EMBL" id="SOEZ01000007">
    <property type="protein sequence ID" value="TFB56371.1"/>
    <property type="molecule type" value="Genomic_DNA"/>
</dbReference>
<sequence>MSGSPRTRGKGSGALPMVETRAKYAQLMRQGISNAEACRTLKINRRTGMRWRHGRTVTNAQGRAKTYASISLKAPPTISSRYLSEGERIQIADALQVGKSLRQIAAELGRSPSTVSREVVRNRAPRQKRYAPRAAQALAEAARKRPRPGKIAGNPQLRDAISKTPSRTMEPQADQSPAADRFPGTARDERRAREHLSGLVFAAHHRAVPGNDPSPPNRALRAPDPPSGHIVDYIHLLRLKIT</sequence>
<dbReference type="AlphaFoldDB" id="A0A4R8UJY0"/>
<comment type="caution">
    <text evidence="3">The sequence shown here is derived from an EMBL/GenBank/DDBJ whole genome shotgun (WGS) entry which is preliminary data.</text>
</comment>
<dbReference type="InterPro" id="IPR009057">
    <property type="entry name" value="Homeodomain-like_sf"/>
</dbReference>